<protein>
    <submittedName>
        <fullName evidence="1">Uncharacterized protein</fullName>
    </submittedName>
</protein>
<accession>A0ACD3A1I4</accession>
<evidence type="ECO:0000313" key="2">
    <source>
        <dbReference type="Proteomes" id="UP000308600"/>
    </source>
</evidence>
<keyword evidence="2" id="KW-1185">Reference proteome</keyword>
<dbReference type="EMBL" id="ML209037">
    <property type="protein sequence ID" value="TFK59249.1"/>
    <property type="molecule type" value="Genomic_DNA"/>
</dbReference>
<proteinExistence type="predicted"/>
<organism evidence="1 2">
    <name type="scientific">Pluteus cervinus</name>
    <dbReference type="NCBI Taxonomy" id="181527"/>
    <lineage>
        <taxon>Eukaryota</taxon>
        <taxon>Fungi</taxon>
        <taxon>Dikarya</taxon>
        <taxon>Basidiomycota</taxon>
        <taxon>Agaricomycotina</taxon>
        <taxon>Agaricomycetes</taxon>
        <taxon>Agaricomycetidae</taxon>
        <taxon>Agaricales</taxon>
        <taxon>Pluteineae</taxon>
        <taxon>Pluteaceae</taxon>
        <taxon>Pluteus</taxon>
    </lineage>
</organism>
<reference evidence="1 2" key="1">
    <citation type="journal article" date="2019" name="Nat. Ecol. Evol.">
        <title>Megaphylogeny resolves global patterns of mushroom evolution.</title>
        <authorList>
            <person name="Varga T."/>
            <person name="Krizsan K."/>
            <person name="Foldi C."/>
            <person name="Dima B."/>
            <person name="Sanchez-Garcia M."/>
            <person name="Sanchez-Ramirez S."/>
            <person name="Szollosi G.J."/>
            <person name="Szarkandi J.G."/>
            <person name="Papp V."/>
            <person name="Albert L."/>
            <person name="Andreopoulos W."/>
            <person name="Angelini C."/>
            <person name="Antonin V."/>
            <person name="Barry K.W."/>
            <person name="Bougher N.L."/>
            <person name="Buchanan P."/>
            <person name="Buyck B."/>
            <person name="Bense V."/>
            <person name="Catcheside P."/>
            <person name="Chovatia M."/>
            <person name="Cooper J."/>
            <person name="Damon W."/>
            <person name="Desjardin D."/>
            <person name="Finy P."/>
            <person name="Geml J."/>
            <person name="Haridas S."/>
            <person name="Hughes K."/>
            <person name="Justo A."/>
            <person name="Karasinski D."/>
            <person name="Kautmanova I."/>
            <person name="Kiss B."/>
            <person name="Kocsube S."/>
            <person name="Kotiranta H."/>
            <person name="LaButti K.M."/>
            <person name="Lechner B.E."/>
            <person name="Liimatainen K."/>
            <person name="Lipzen A."/>
            <person name="Lukacs Z."/>
            <person name="Mihaltcheva S."/>
            <person name="Morgado L.N."/>
            <person name="Niskanen T."/>
            <person name="Noordeloos M.E."/>
            <person name="Ohm R.A."/>
            <person name="Ortiz-Santana B."/>
            <person name="Ovrebo C."/>
            <person name="Racz N."/>
            <person name="Riley R."/>
            <person name="Savchenko A."/>
            <person name="Shiryaev A."/>
            <person name="Soop K."/>
            <person name="Spirin V."/>
            <person name="Szebenyi C."/>
            <person name="Tomsovsky M."/>
            <person name="Tulloss R.E."/>
            <person name="Uehling J."/>
            <person name="Grigoriev I.V."/>
            <person name="Vagvolgyi C."/>
            <person name="Papp T."/>
            <person name="Martin F.M."/>
            <person name="Miettinen O."/>
            <person name="Hibbett D.S."/>
            <person name="Nagy L.G."/>
        </authorList>
    </citation>
    <scope>NUCLEOTIDE SEQUENCE [LARGE SCALE GENOMIC DNA]</scope>
    <source>
        <strain evidence="1 2">NL-1719</strain>
    </source>
</reference>
<dbReference type="Proteomes" id="UP000308600">
    <property type="component" value="Unassembled WGS sequence"/>
</dbReference>
<evidence type="ECO:0000313" key="1">
    <source>
        <dbReference type="EMBL" id="TFK59249.1"/>
    </source>
</evidence>
<sequence>MLVGNSELKVWGGEITHPAQNPDSSDSRVHIPYTSREIAPYSIRITMAYDRHFSRWEGNGARVTLRHNAFGTIYDGLPYACRLRGRVLDDTLTHRESRPDLGDLLIGASQDPGRSRAFNISVIGLLRLQHMLRSRTSTINFIQRDRVIMTARGFTAVRLYARDGTRVPLEFDLRGMDVDVVFLLHFIHRGGTFDACTRDIDRGETSRSSLGKRRRGVVRMVHQLHLMGFIAR</sequence>
<name>A0ACD3A1I4_9AGAR</name>
<gene>
    <name evidence="1" type="ORF">BDN72DRAFT_865307</name>
</gene>